<dbReference type="EMBL" id="FZPC01000004">
    <property type="protein sequence ID" value="SNS63817.1"/>
    <property type="molecule type" value="Genomic_DNA"/>
</dbReference>
<dbReference type="Proteomes" id="UP000198309">
    <property type="component" value="Unassembled WGS sequence"/>
</dbReference>
<organism evidence="1 4">
    <name type="scientific">Pseudomonas delhiensis</name>
    <dbReference type="NCBI Taxonomy" id="366289"/>
    <lineage>
        <taxon>Bacteria</taxon>
        <taxon>Pseudomonadati</taxon>
        <taxon>Pseudomonadota</taxon>
        <taxon>Gammaproteobacteria</taxon>
        <taxon>Pseudomonadales</taxon>
        <taxon>Pseudomonadaceae</taxon>
        <taxon>Pseudomonas</taxon>
    </lineage>
</organism>
<reference evidence="1 4" key="1">
    <citation type="submission" date="2016-10" db="EMBL/GenBank/DDBJ databases">
        <authorList>
            <person name="de Groot N.N."/>
        </authorList>
    </citation>
    <scope>NUCLEOTIDE SEQUENCE [LARGE SCALE GENOMIC DNA]</scope>
    <source>
        <strain evidence="1 4">CCM 7361</strain>
    </source>
</reference>
<accession>A0A239G3Q6</accession>
<keyword evidence="3" id="KW-1185">Reference proteome</keyword>
<dbReference type="Proteomes" id="UP000199693">
    <property type="component" value="Unassembled WGS sequence"/>
</dbReference>
<sequence length="72" mass="7561">MPLPSPSSMPRSLCGLGALALPDGFVGPASAEFLEDGSARLEALYVAHEKSPVAHATGLFRSRQVATPIRTR</sequence>
<reference evidence="2 3" key="2">
    <citation type="submission" date="2017-06" db="EMBL/GenBank/DDBJ databases">
        <authorList>
            <person name="Varghese N."/>
            <person name="Submissions S."/>
        </authorList>
    </citation>
    <scope>NUCLEOTIDE SEQUENCE [LARGE SCALE GENOMIC DNA]</scope>
    <source>
        <strain evidence="2 3">RLD-1</strain>
    </source>
</reference>
<evidence type="ECO:0000313" key="1">
    <source>
        <dbReference type="EMBL" id="SDJ09323.1"/>
    </source>
</evidence>
<name>A0A239G3Q6_9PSED</name>
<dbReference type="AlphaFoldDB" id="A0A239G3Q6"/>
<proteinExistence type="predicted"/>
<evidence type="ECO:0000313" key="3">
    <source>
        <dbReference type="Proteomes" id="UP000198309"/>
    </source>
</evidence>
<evidence type="ECO:0000313" key="4">
    <source>
        <dbReference type="Proteomes" id="UP000199693"/>
    </source>
</evidence>
<evidence type="ECO:0000313" key="2">
    <source>
        <dbReference type="EMBL" id="SNS63817.1"/>
    </source>
</evidence>
<protein>
    <submittedName>
        <fullName evidence="1">Uncharacterized protein</fullName>
    </submittedName>
</protein>
<gene>
    <name evidence="1" type="ORF">SAMN05216189_1012123</name>
    <name evidence="2" type="ORF">SAMN06295949_104220</name>
</gene>
<dbReference type="EMBL" id="FNEC01000012">
    <property type="protein sequence ID" value="SDJ09323.1"/>
    <property type="molecule type" value="Genomic_DNA"/>
</dbReference>